<organism evidence="2 3">
    <name type="scientific">Pectobacterium parvum</name>
    <dbReference type="NCBI Taxonomy" id="2778550"/>
    <lineage>
        <taxon>Bacteria</taxon>
        <taxon>Pseudomonadati</taxon>
        <taxon>Pseudomonadota</taxon>
        <taxon>Gammaproteobacteria</taxon>
        <taxon>Enterobacterales</taxon>
        <taxon>Pectobacteriaceae</taxon>
        <taxon>Pectobacterium</taxon>
    </lineage>
</organism>
<dbReference type="EMBL" id="JBIXKD010000009">
    <property type="protein sequence ID" value="MFJ5321832.1"/>
    <property type="molecule type" value="Genomic_DNA"/>
</dbReference>
<evidence type="ECO:0008006" key="5">
    <source>
        <dbReference type="Google" id="ProtNLM"/>
    </source>
</evidence>
<dbReference type="Proteomes" id="UP000464054">
    <property type="component" value="Chromosome"/>
</dbReference>
<evidence type="ECO:0000313" key="2">
    <source>
        <dbReference type="EMBL" id="QHQ23228.1"/>
    </source>
</evidence>
<evidence type="ECO:0000313" key="4">
    <source>
        <dbReference type="Proteomes" id="UP001617714"/>
    </source>
</evidence>
<dbReference type="InterPro" id="IPR016181">
    <property type="entry name" value="Acyl_CoA_acyltransferase"/>
</dbReference>
<evidence type="ECO:0000313" key="1">
    <source>
        <dbReference type="EMBL" id="MFJ5321832.1"/>
    </source>
</evidence>
<proteinExistence type="predicted"/>
<accession>A0AAP9IFH4</accession>
<keyword evidence="4" id="KW-1185">Reference proteome</keyword>
<reference evidence="1 4" key="3">
    <citation type="submission" date="2024-10" db="EMBL/GenBank/DDBJ databases">
        <authorList>
            <person name="Lu C.-H."/>
        </authorList>
    </citation>
    <scope>NUCLEOTIDE SEQUENCE [LARGE SCALE GENOMIC DNA]</scope>
    <source>
        <strain evidence="1 4">22QBSP01-2</strain>
    </source>
</reference>
<dbReference type="RefSeq" id="WP_039487388.1">
    <property type="nucleotide sequence ID" value="NZ_CP046377.1"/>
</dbReference>
<reference evidence="2" key="2">
    <citation type="journal article" date="2022" name="Plant Pathol J">
        <title>Comparative Genomic Analysis of Pathogenic Factors of Pectobacterium Species Isolated in South Korea Using Whole-Genome Sequencing.</title>
        <authorList>
            <person name="Jee S."/>
            <person name="Kang I.J."/>
            <person name="Bak G."/>
            <person name="Kang S."/>
            <person name="Lee J."/>
            <person name="Heu S."/>
            <person name="Hwang I."/>
        </authorList>
    </citation>
    <scope>NUCLEOTIDE SEQUENCE</scope>
    <source>
        <strain evidence="2">PZ1</strain>
    </source>
</reference>
<dbReference type="Gene3D" id="3.40.630.30">
    <property type="match status" value="1"/>
</dbReference>
<dbReference type="SUPFAM" id="SSF55729">
    <property type="entry name" value="Acyl-CoA N-acyltransferases (Nat)"/>
    <property type="match status" value="1"/>
</dbReference>
<reference evidence="3" key="1">
    <citation type="submission" date="2019-11" db="EMBL/GenBank/DDBJ databases">
        <authorList>
            <person name="Jee S."/>
        </authorList>
    </citation>
    <scope>NUCLEOTIDE SEQUENCE [LARGE SCALE GENOMIC DNA]</scope>
    <source>
        <strain evidence="3">PZ1</strain>
    </source>
</reference>
<name>A0AAP9IFH4_9GAMM</name>
<gene>
    <name evidence="1" type="ORF">ACIPSN_10770</name>
    <name evidence="2" type="ORF">GMX10_03390</name>
</gene>
<dbReference type="Proteomes" id="UP001617714">
    <property type="component" value="Unassembled WGS sequence"/>
</dbReference>
<dbReference type="GeneID" id="90772874"/>
<dbReference type="EMBL" id="CP046377">
    <property type="protein sequence ID" value="QHQ23228.1"/>
    <property type="molecule type" value="Genomic_DNA"/>
</dbReference>
<evidence type="ECO:0000313" key="3">
    <source>
        <dbReference type="Proteomes" id="UP000464054"/>
    </source>
</evidence>
<dbReference type="AlphaFoldDB" id="A0AAP9IFH4"/>
<protein>
    <recommendedName>
        <fullName evidence="5">BioF2-like acetyltransferase domain-containing protein</fullName>
    </recommendedName>
</protein>
<sequence length="292" mass="32823">MNVTVLSKEQWDLIILESPFSTVFHTSWWNTLLSNVFGGSWEPIYLNSKNQNYLLSLSFGGPWGSLGYISGTVGYGGFLPLHSAGMTLNEYNELYTKFKNETNFTLSKVVSIPGVISDLDNGLATRILYFDHRGYDSIFNSFSTSVRTAIRKSERVGISITDACLEDVGEITKLINETQANVGACYLTPYELILGIYMSNKNGYIIKAMYGNKIIAASVFIFNVNEVFHFLNGWDREFSLLNANYGILNYVIKKECKSKSRLNLGSSHSINLDRSKKMWGAKKSFYLSIEGN</sequence>